<reference evidence="1" key="1">
    <citation type="journal article" date="2023" name="Mol. Biol. Evol.">
        <title>Third-Generation Sequencing Reveals the Adaptive Role of the Epigenome in Three Deep-Sea Polychaetes.</title>
        <authorList>
            <person name="Perez M."/>
            <person name="Aroh O."/>
            <person name="Sun Y."/>
            <person name="Lan Y."/>
            <person name="Juniper S.K."/>
            <person name="Young C.R."/>
            <person name="Angers B."/>
            <person name="Qian P.Y."/>
        </authorList>
    </citation>
    <scope>NUCLEOTIDE SEQUENCE</scope>
    <source>
        <strain evidence="1">P08H-3</strain>
    </source>
</reference>
<evidence type="ECO:0000313" key="1">
    <source>
        <dbReference type="EMBL" id="KAK2152265.1"/>
    </source>
</evidence>
<dbReference type="AlphaFoldDB" id="A0AAD9JHH6"/>
<sequence>MIRQAVQLSGKSNVQLVTSSLLISDFLWQRNQLIIEVLGSVQHRDHKTGDMELIEHWDMSHFWMRSALNLERIVDRPQFGCVVSKDESEVIITGPAFNVFSSWGSRIMDLTKKCFIMDINIEGYKWIVAAAYHTKIGHKNQAALVCSDRFEFITNYARPNTTGTLLLFDTSTGDVITTMNNQHVSSEVLKFCQDGSYIIARLNDEQCLAVIDSAELIVLRTFPHSFLCFPYSYHTVYPMFPVVSNCGTKMAVLEWNKTSSEPDVYVFHLPCALLPLMNLTKIVILQSLHYPCEVNLLPLPSKLKHFIQCQQ</sequence>
<dbReference type="SUPFAM" id="SSF50969">
    <property type="entry name" value="YVTN repeat-like/Quinoprotein amine dehydrogenase"/>
    <property type="match status" value="1"/>
</dbReference>
<name>A0AAD9JHH6_9ANNE</name>
<evidence type="ECO:0008006" key="3">
    <source>
        <dbReference type="Google" id="ProtNLM"/>
    </source>
</evidence>
<gene>
    <name evidence="1" type="ORF">LSH36_334g06010</name>
</gene>
<evidence type="ECO:0000313" key="2">
    <source>
        <dbReference type="Proteomes" id="UP001208570"/>
    </source>
</evidence>
<dbReference type="Proteomes" id="UP001208570">
    <property type="component" value="Unassembled WGS sequence"/>
</dbReference>
<organism evidence="1 2">
    <name type="scientific">Paralvinella palmiformis</name>
    <dbReference type="NCBI Taxonomy" id="53620"/>
    <lineage>
        <taxon>Eukaryota</taxon>
        <taxon>Metazoa</taxon>
        <taxon>Spiralia</taxon>
        <taxon>Lophotrochozoa</taxon>
        <taxon>Annelida</taxon>
        <taxon>Polychaeta</taxon>
        <taxon>Sedentaria</taxon>
        <taxon>Canalipalpata</taxon>
        <taxon>Terebellida</taxon>
        <taxon>Terebelliformia</taxon>
        <taxon>Alvinellidae</taxon>
        <taxon>Paralvinella</taxon>
    </lineage>
</organism>
<dbReference type="InterPro" id="IPR011044">
    <property type="entry name" value="Quino_amine_DH_bsu"/>
</dbReference>
<comment type="caution">
    <text evidence="1">The sequence shown here is derived from an EMBL/GenBank/DDBJ whole genome shotgun (WGS) entry which is preliminary data.</text>
</comment>
<protein>
    <recommendedName>
        <fullName evidence="3">SOCS box domain-containing protein</fullName>
    </recommendedName>
</protein>
<proteinExistence type="predicted"/>
<keyword evidence="2" id="KW-1185">Reference proteome</keyword>
<dbReference type="EMBL" id="JAODUP010000335">
    <property type="protein sequence ID" value="KAK2152265.1"/>
    <property type="molecule type" value="Genomic_DNA"/>
</dbReference>
<accession>A0AAD9JHH6</accession>